<sequence length="500" mass="55640">MISVYSKKGDDVSCFELFSSMQKEGVGSSFKPNEYTFGSLTAVACSLVHSCSSLREQMVVRVEKSGFVQDLYLCSAFASGFARLGLINFAKRIFEQMSDRNMVSMNGLTGDKAVRAFLEMTDLVGSNCDSYAILLSAIADFPLTQEGRKKGREVHVFLVRNSLIDTNVTIGNGLVNMYAKCGAIDDACLIFGFMVSWNSEIGAFYDTETQVSEAIEVTLINALAATTSLSLHGLGCQLHGLSLKHCPAVDMAIESALLSCYGRCGEMEECEKIFLRMCMRRDDMSWNSMISGYIHNDFLTKAKDMNGQRLDSFIFATVLSACASVATLEHDMEVHACEIRTCLESDVVVGSALVDMYAKYSRIDNASRFFELMPLRNVYSWNMISSYARHGHGEEDLNLFKWMKFEGPHPDHVTFVCQLVAMLAWWRKVEDFINTVPVEPNVSDMENSFRCCLSCERLQQRISKKAAKMLLELEPRNAVDHGLLANMYASGGKGEDVAMA</sequence>
<dbReference type="Gene3D" id="1.25.40.10">
    <property type="entry name" value="Tetratricopeptide repeat domain"/>
    <property type="match status" value="3"/>
</dbReference>
<evidence type="ECO:0000256" key="1">
    <source>
        <dbReference type="ARBA" id="ARBA00022737"/>
    </source>
</evidence>
<name>A0AAN8YZV1_9MAGN</name>
<comment type="caution">
    <text evidence="3">The sequence shown here is derived from an EMBL/GenBank/DDBJ whole genome shotgun (WGS) entry which is preliminary data.</text>
</comment>
<dbReference type="PANTHER" id="PTHR47926">
    <property type="entry name" value="PENTATRICOPEPTIDE REPEAT-CONTAINING PROTEIN"/>
    <property type="match status" value="1"/>
</dbReference>
<dbReference type="NCBIfam" id="TIGR00756">
    <property type="entry name" value="PPR"/>
    <property type="match status" value="1"/>
</dbReference>
<dbReference type="Proteomes" id="UP001370490">
    <property type="component" value="Unassembled WGS sequence"/>
</dbReference>
<dbReference type="EMBL" id="JBAMMX010000021">
    <property type="protein sequence ID" value="KAK6919216.1"/>
    <property type="molecule type" value="Genomic_DNA"/>
</dbReference>
<evidence type="ECO:0000256" key="2">
    <source>
        <dbReference type="PROSITE-ProRule" id="PRU00708"/>
    </source>
</evidence>
<keyword evidence="4" id="KW-1185">Reference proteome</keyword>
<dbReference type="GO" id="GO:0009451">
    <property type="term" value="P:RNA modification"/>
    <property type="evidence" value="ECO:0007669"/>
    <property type="project" value="InterPro"/>
</dbReference>
<dbReference type="InterPro" id="IPR002885">
    <property type="entry name" value="PPR_rpt"/>
</dbReference>
<evidence type="ECO:0000313" key="3">
    <source>
        <dbReference type="EMBL" id="KAK6919216.1"/>
    </source>
</evidence>
<proteinExistence type="predicted"/>
<evidence type="ECO:0000313" key="4">
    <source>
        <dbReference type="Proteomes" id="UP001370490"/>
    </source>
</evidence>
<feature type="repeat" description="PPR" evidence="2">
    <location>
        <begin position="70"/>
        <end position="104"/>
    </location>
</feature>
<dbReference type="Pfam" id="PF01535">
    <property type="entry name" value="PPR"/>
    <property type="match status" value="5"/>
</dbReference>
<protein>
    <submittedName>
        <fullName evidence="3">Pentatricopeptide repeat</fullName>
    </submittedName>
</protein>
<dbReference type="PROSITE" id="PS51375">
    <property type="entry name" value="PPR"/>
    <property type="match status" value="1"/>
</dbReference>
<dbReference type="InterPro" id="IPR011990">
    <property type="entry name" value="TPR-like_helical_dom_sf"/>
</dbReference>
<organism evidence="3 4">
    <name type="scientific">Dillenia turbinata</name>
    <dbReference type="NCBI Taxonomy" id="194707"/>
    <lineage>
        <taxon>Eukaryota</taxon>
        <taxon>Viridiplantae</taxon>
        <taxon>Streptophyta</taxon>
        <taxon>Embryophyta</taxon>
        <taxon>Tracheophyta</taxon>
        <taxon>Spermatophyta</taxon>
        <taxon>Magnoliopsida</taxon>
        <taxon>eudicotyledons</taxon>
        <taxon>Gunneridae</taxon>
        <taxon>Pentapetalae</taxon>
        <taxon>Dilleniales</taxon>
        <taxon>Dilleniaceae</taxon>
        <taxon>Dillenia</taxon>
    </lineage>
</organism>
<keyword evidence="1" id="KW-0677">Repeat</keyword>
<reference evidence="3 4" key="1">
    <citation type="submission" date="2023-12" db="EMBL/GenBank/DDBJ databases">
        <title>A high-quality genome assembly for Dillenia turbinata (Dilleniales).</title>
        <authorList>
            <person name="Chanderbali A."/>
        </authorList>
    </citation>
    <scope>NUCLEOTIDE SEQUENCE [LARGE SCALE GENOMIC DNA]</scope>
    <source>
        <strain evidence="3">LSX21</strain>
        <tissue evidence="3">Leaf</tissue>
    </source>
</reference>
<dbReference type="GO" id="GO:0003723">
    <property type="term" value="F:RNA binding"/>
    <property type="evidence" value="ECO:0007669"/>
    <property type="project" value="InterPro"/>
</dbReference>
<gene>
    <name evidence="3" type="ORF">RJ641_015120</name>
</gene>
<accession>A0AAN8YZV1</accession>
<dbReference type="InterPro" id="IPR046960">
    <property type="entry name" value="PPR_At4g14850-like_plant"/>
</dbReference>
<dbReference type="PANTHER" id="PTHR47926:SF390">
    <property type="entry name" value="TETRATRICOPEPTIDE REPEAT-LIKE SUPERFAMILY PROTEIN"/>
    <property type="match status" value="1"/>
</dbReference>
<dbReference type="AlphaFoldDB" id="A0AAN8YZV1"/>